<dbReference type="EMBL" id="ML993583">
    <property type="protein sequence ID" value="KAF2171508.1"/>
    <property type="molecule type" value="Genomic_DNA"/>
</dbReference>
<proteinExistence type="predicted"/>
<name>A0A6A6CZB6_ZASCE</name>
<dbReference type="AlphaFoldDB" id="A0A6A6CZB6"/>
<organism evidence="1 2">
    <name type="scientific">Zasmidium cellare ATCC 36951</name>
    <dbReference type="NCBI Taxonomy" id="1080233"/>
    <lineage>
        <taxon>Eukaryota</taxon>
        <taxon>Fungi</taxon>
        <taxon>Dikarya</taxon>
        <taxon>Ascomycota</taxon>
        <taxon>Pezizomycotina</taxon>
        <taxon>Dothideomycetes</taxon>
        <taxon>Dothideomycetidae</taxon>
        <taxon>Mycosphaerellales</taxon>
        <taxon>Mycosphaerellaceae</taxon>
        <taxon>Zasmidium</taxon>
    </lineage>
</organism>
<reference evidence="1" key="1">
    <citation type="journal article" date="2020" name="Stud. Mycol.">
        <title>101 Dothideomycetes genomes: a test case for predicting lifestyles and emergence of pathogens.</title>
        <authorList>
            <person name="Haridas S."/>
            <person name="Albert R."/>
            <person name="Binder M."/>
            <person name="Bloem J."/>
            <person name="Labutti K."/>
            <person name="Salamov A."/>
            <person name="Andreopoulos B."/>
            <person name="Baker S."/>
            <person name="Barry K."/>
            <person name="Bills G."/>
            <person name="Bluhm B."/>
            <person name="Cannon C."/>
            <person name="Castanera R."/>
            <person name="Culley D."/>
            <person name="Daum C."/>
            <person name="Ezra D."/>
            <person name="Gonzalez J."/>
            <person name="Henrissat B."/>
            <person name="Kuo A."/>
            <person name="Liang C."/>
            <person name="Lipzen A."/>
            <person name="Lutzoni F."/>
            <person name="Magnuson J."/>
            <person name="Mondo S."/>
            <person name="Nolan M."/>
            <person name="Ohm R."/>
            <person name="Pangilinan J."/>
            <person name="Park H.-J."/>
            <person name="Ramirez L."/>
            <person name="Alfaro M."/>
            <person name="Sun H."/>
            <person name="Tritt A."/>
            <person name="Yoshinaga Y."/>
            <person name="Zwiers L.-H."/>
            <person name="Turgeon B."/>
            <person name="Goodwin S."/>
            <person name="Spatafora J."/>
            <person name="Crous P."/>
            <person name="Grigoriev I."/>
        </authorList>
    </citation>
    <scope>NUCLEOTIDE SEQUENCE</scope>
    <source>
        <strain evidence="1">ATCC 36951</strain>
    </source>
</reference>
<sequence>MAVHEIRSWDAKLALILQKLDLIRDDTVILPSMSLSQQRVEVSTTIDKTANLHILSPIDALQLRQAYSKRHTARLTIRLNDVWTSLIIKSWSTAPFSKTLLIRGSWPSKNDIDTIGTELTTFAQSGSRPSLMVLWALQQKTSESTEKITWTEALRYLAGQALKHNATAVSASFSNHFHLLNVATASSTQDWENVLIKSLLGVPVTYMVIDLELIEDDLLEKENVDDITESINRLVAASPSALKFAIINQRRQRSFNLAESLSLDVDAFKRRGKASPRATRVSNRRAAAGRSRVSLAFRSNNNRRTGNP</sequence>
<dbReference type="RefSeq" id="XP_033672397.1">
    <property type="nucleotide sequence ID" value="XM_033804580.1"/>
</dbReference>
<protein>
    <submittedName>
        <fullName evidence="1">Uncharacterized protein</fullName>
    </submittedName>
</protein>
<dbReference type="Proteomes" id="UP000799537">
    <property type="component" value="Unassembled WGS sequence"/>
</dbReference>
<evidence type="ECO:0000313" key="1">
    <source>
        <dbReference type="EMBL" id="KAF2171508.1"/>
    </source>
</evidence>
<evidence type="ECO:0000313" key="2">
    <source>
        <dbReference type="Proteomes" id="UP000799537"/>
    </source>
</evidence>
<keyword evidence="2" id="KW-1185">Reference proteome</keyword>
<gene>
    <name evidence="1" type="ORF">M409DRAFT_18621</name>
</gene>
<dbReference type="GeneID" id="54557852"/>
<accession>A0A6A6CZB6</accession>